<reference evidence="5 6" key="1">
    <citation type="submission" date="2024-04" db="EMBL/GenBank/DDBJ databases">
        <title>Luteolibacter sp. isolated from soil.</title>
        <authorList>
            <person name="An J."/>
        </authorList>
    </citation>
    <scope>NUCLEOTIDE SEQUENCE [LARGE SCALE GENOMIC DNA]</scope>
    <source>
        <strain evidence="5 6">Y139</strain>
    </source>
</reference>
<evidence type="ECO:0000256" key="1">
    <source>
        <dbReference type="ARBA" id="ARBA00010556"/>
    </source>
</evidence>
<comment type="similarity">
    <text evidence="1">Belongs to the protease inhibitor I39 (alpha-2-macroglobulin) family. Bacterial alpha-2-macroglobulin subfamily.</text>
</comment>
<dbReference type="InterPro" id="IPR051802">
    <property type="entry name" value="YfhM-like"/>
</dbReference>
<evidence type="ECO:0000256" key="3">
    <source>
        <dbReference type="SAM" id="SignalP"/>
    </source>
</evidence>
<evidence type="ECO:0000313" key="6">
    <source>
        <dbReference type="Proteomes" id="UP001371305"/>
    </source>
</evidence>
<keyword evidence="6" id="KW-1185">Reference proteome</keyword>
<dbReference type="InterPro" id="IPR041246">
    <property type="entry name" value="Bact_MG10"/>
</dbReference>
<proteinExistence type="inferred from homology"/>
<feature type="domain" description="Alpha-2-macroglobulin" evidence="4">
    <location>
        <begin position="1246"/>
        <end position="1338"/>
    </location>
</feature>
<comment type="caution">
    <text evidence="5">The sequence shown here is derived from an EMBL/GenBank/DDBJ whole genome shotgun (WGS) entry which is preliminary data.</text>
</comment>
<dbReference type="Pfam" id="PF17973">
    <property type="entry name" value="bMG10"/>
    <property type="match status" value="1"/>
</dbReference>
<evidence type="ECO:0000313" key="5">
    <source>
        <dbReference type="EMBL" id="MEK7951180.1"/>
    </source>
</evidence>
<dbReference type="Proteomes" id="UP001371305">
    <property type="component" value="Unassembled WGS sequence"/>
</dbReference>
<feature type="chain" id="PRO_5047221288" evidence="3">
    <location>
        <begin position="24"/>
        <end position="2006"/>
    </location>
</feature>
<gene>
    <name evidence="5" type="ORF">WKV53_11755</name>
</gene>
<dbReference type="Pfam" id="PF00207">
    <property type="entry name" value="A2M"/>
    <property type="match status" value="1"/>
</dbReference>
<dbReference type="InterPro" id="IPR008930">
    <property type="entry name" value="Terpenoid_cyclase/PrenylTrfase"/>
</dbReference>
<name>A0ABU9AX00_9BACT</name>
<keyword evidence="3" id="KW-0732">Signal</keyword>
<sequence length="2006" mass="221531">MKSIRTLIRALGACCLTLTLAMAGPRDGEWKKVAEAREKQQPKTAIELLAGIEKAAFADGSWAEGTRALASRIAQEAAIERQAPPIKKLEAAIDTAPEQARPVLRALVARWMAGYYRANQWRFMRRSSTGAPVGDDLETWDLARILTEIDVRLQRSLADGEALKKIPVADFAELLEAGSLGDGLRPTLYDFVAHSALDFYSAEEVAVSRPQDSFEIAADSAVLGTADEFIAWKPEIADAASPKARALKIFQELLAFHKGDADRGAFLLADLERIRWGGIATTIEGREARFEAALRRFITDNAASPVSAWARVSLAEILEQKKATKEAYEILKAGVAAFPEHAFGKLCGNGVRELEQREISLQTETHWTPAGEEIRVTHKNLKHVWYRLHAVTFTPGKSTLEEDPLPQLGKTAPVRAWDSDLPDDGDFRQRETRVKTPADLPPGYYVLTASAREDFSKDDNTVAAVGVHVTSLAMTVRGNRAGGIEGMVVDAVTGTPQAGVEVGVWVERESVPLTRKLSATTNAEGRFEFKDELNSRYLAVAQREKDRAVVRGWGGGVLPPPPEERRQAVFFTDRAIYRPGQTIHFKGIWCEADVNGGKYRTLTKKGGSVILRDPNGKEAGKLPVTTNEQGSFSGTFTAPEGSVLGMCTIQLEGVPGVARVRVEEYKRPKFFAEVDAPKEPATLGKKVSVKVRGESYTGAPVDGAKVSWRVTRMTRLPVWLRWCWWCPPISGDSEEIGHGTVETAADGSVMIEFTAKPDTSVREDVEPVFDFQVTADVTDANGETRSATRMVSVAYTALKADLEADEWLEAGKELELRVKTTSHDGEGRAAKGVIKIHRLKEPATCPRPEEEDESGQDPENKQDPARPSIDPDKWEPGEVVAELPVETNGEGKGSVKRALEAGAYRLIYETKDANGRAVKAILGIQVVAPDAADFPTMMPFYTRLSEESVEPGKEAVLLWGSGHDKARAFIEWRMGGKVLKREWSAEGRTQQVFRFPIEEKYRGGISVAITQVTMNRLNQIDHSVEVPWTNKELKLRWEHLVSKLEPGAKETWTAVIEGPGGEAVAAEMVATLYDASLDAFAPHSFQNLANLLRRESSDPPYWQFSSEQRGFEERWGFPGWNRFDPGEPFRRFRDELEIYGGGVSFGRGAGIGHGVRFAMGGAVAKSRFRSNADFFAESAGAPATLSALPMPAAMDASDITTAGNRSGLGAINRNSIDAILNNSGREQQAPAVDVGQITARANLQETAFFFPDLTSGDDGKVRMTFTMPEALTKWRFLGLAHDKDLRSGLLDGETVTAKDLMVQPNPPRFLREGDELWFTVKITNTSDKEQAGTARLTLADAATDADKTAALGVAAPDQPFTVPAKGSRSVKWKLVVPDGAGFLRYKAVASSGALSDGEEGWLPVIPRRILVTESLSLPIRNAGTKAFEFEKLVKSGGSPTLENRFFHVQVASQPAWYAVMALPYLMEFPHECSEQTFNRYYANALARHIAGSDPKIHKVFDRWKAGGTALDSPLEKNADLKGILLDETPWLREAKDESAARRRVGLLFDDNHMDRELEKAMAKLSAMQLGNGLWPWFPGGRGDKYITRYVVTGFARLRSLGVATDITAAMKALGALDADLTERYEYLREHRLLDHENLDAEVAFHLYMRTFFLKDKALNADDKVAFDYFAGQARKHWTKLGSRMSRAHVALALNRIGDKEVPGLITRSLKEHATVEEEQGMYWKDSEGDGWWWWQAPVETQAMMIEAFRDIDADTKAVEDCQVWLIKQKQVSNWKTTKATSDAVYSILRSGKNWLASDALLKISLGGTEVKPESVEAGTGFYESRFVGEAVKPELGKIELKKEDEGVSWASVHWQYLEDMAKVTSHGQSAMTLEKSLFLRKNTDKGPVLEPLNGAVKVGDELVTRVVLKNDRAMEYVHLKDLRGSGTEPLNVLSGYRWQDGFGYYEVTRDTASHFFIDRLPPGTHVFETSVRVQHAGKYQTGIAEIGCMYAPEFNAHSGSLEVTVE</sequence>
<feature type="signal peptide" evidence="3">
    <location>
        <begin position="1"/>
        <end position="23"/>
    </location>
</feature>
<protein>
    <submittedName>
        <fullName evidence="5">Alpha-2-macroglobulin family protein</fullName>
    </submittedName>
</protein>
<evidence type="ECO:0000256" key="2">
    <source>
        <dbReference type="SAM" id="MobiDB-lite"/>
    </source>
</evidence>
<dbReference type="PANTHER" id="PTHR40094:SF1">
    <property type="entry name" value="UBIQUITIN DOMAIN-CONTAINING PROTEIN"/>
    <property type="match status" value="1"/>
</dbReference>
<dbReference type="InterPro" id="IPR001599">
    <property type="entry name" value="Macroglobln_a2"/>
</dbReference>
<dbReference type="RefSeq" id="WP_341404782.1">
    <property type="nucleotide sequence ID" value="NZ_JBBUKT010000004.1"/>
</dbReference>
<dbReference type="Pfam" id="PF01835">
    <property type="entry name" value="MG2"/>
    <property type="match status" value="1"/>
</dbReference>
<dbReference type="SUPFAM" id="SSF48239">
    <property type="entry name" value="Terpenoid cyclases/Protein prenyltransferases"/>
    <property type="match status" value="1"/>
</dbReference>
<dbReference type="PANTHER" id="PTHR40094">
    <property type="entry name" value="ALPHA-2-MACROGLOBULIN HOMOLOG"/>
    <property type="match status" value="1"/>
</dbReference>
<feature type="compositionally biased region" description="Basic and acidic residues" evidence="2">
    <location>
        <begin position="858"/>
        <end position="875"/>
    </location>
</feature>
<accession>A0ABU9AX00</accession>
<dbReference type="EMBL" id="JBBUKT010000004">
    <property type="protein sequence ID" value="MEK7951180.1"/>
    <property type="molecule type" value="Genomic_DNA"/>
</dbReference>
<dbReference type="Gene3D" id="2.60.40.1930">
    <property type="match status" value="1"/>
</dbReference>
<dbReference type="SMART" id="SM01360">
    <property type="entry name" value="A2M"/>
    <property type="match status" value="1"/>
</dbReference>
<feature type="region of interest" description="Disordered" evidence="2">
    <location>
        <begin position="839"/>
        <end position="875"/>
    </location>
</feature>
<dbReference type="InterPro" id="IPR002890">
    <property type="entry name" value="MG2"/>
</dbReference>
<organism evidence="5 6">
    <name type="scientific">Luteolibacter soli</name>
    <dbReference type="NCBI Taxonomy" id="3135280"/>
    <lineage>
        <taxon>Bacteria</taxon>
        <taxon>Pseudomonadati</taxon>
        <taxon>Verrucomicrobiota</taxon>
        <taxon>Verrucomicrobiia</taxon>
        <taxon>Verrucomicrobiales</taxon>
        <taxon>Verrucomicrobiaceae</taxon>
        <taxon>Luteolibacter</taxon>
    </lineage>
</organism>
<evidence type="ECO:0000259" key="4">
    <source>
        <dbReference type="SMART" id="SM01360"/>
    </source>
</evidence>
<dbReference type="Gene3D" id="1.50.10.20">
    <property type="match status" value="1"/>
</dbReference>